<evidence type="ECO:0000313" key="2">
    <source>
        <dbReference type="Proteomes" id="UP000604273"/>
    </source>
</evidence>
<dbReference type="EMBL" id="JABFAI010000135">
    <property type="protein sequence ID" value="KAF4953634.1"/>
    <property type="molecule type" value="Genomic_DNA"/>
</dbReference>
<comment type="caution">
    <text evidence="1">The sequence shown here is derived from an EMBL/GenBank/DDBJ whole genome shotgun (WGS) entry which is preliminary data.</text>
</comment>
<sequence>MPLKTLSYSPPRASFLGLPLEMRQQIYLEYFTVEGGYIYDVEADKITQASRRPIDLSLRYACRTIARETYHFPFTLNIITFSTAYRRDWRKQAAAVDFISTYHHLLQRAMLIRLRHCLTPDMYNKPSNQYTRYMQVIIDDIADIIRSERRYPKFNPESLETVHIESFMKHPSDRSSAGDLTKISVYHNNVSSRRTYTYLLRKIANMYPKEFNEAIDKFLPGWSKCKSNPASDFFSLGFDFWAIPSLSEATDMVEQLQLTERWNRLDQWRYSEMREEGYTGTRYGYQRKHFFSAAALAIRFLKSISQEQRLLITKLVLNEDRMAVGNPECHINGLILFAEENPNLLIENKVNLWRNIIPKSAGIDVSTFLTENESVVELPERLPSPHQVHSEWVGRAISNFIMHTLEALRDGLPAHSYSFIFDGEPNLNHSTETFKSLMELPIAWITANTECIARGLLASPEDNNYPFRTSPSVSKNVSVQERGSIIQCNFTLDQPWDYKTIAEDKVRNKHHWKTLDALHSHASGVHTPNYGKLDVSNGAVDWPQIKGEYFEMQPLCDVPSKETEALGFSGGLQE</sequence>
<dbReference type="AlphaFoldDB" id="A0A8H4T9A0"/>
<gene>
    <name evidence="1" type="ORF">FGADI_5970</name>
</gene>
<dbReference type="Proteomes" id="UP000604273">
    <property type="component" value="Unassembled WGS sequence"/>
</dbReference>
<reference evidence="1" key="2">
    <citation type="submission" date="2020-05" db="EMBL/GenBank/DDBJ databases">
        <authorList>
            <person name="Kim H.-S."/>
            <person name="Proctor R.H."/>
            <person name="Brown D.W."/>
        </authorList>
    </citation>
    <scope>NUCLEOTIDE SEQUENCE</scope>
    <source>
        <strain evidence="1">NRRL 45417</strain>
    </source>
</reference>
<accession>A0A8H4T9A0</accession>
<proteinExistence type="predicted"/>
<reference evidence="1" key="1">
    <citation type="journal article" date="2020" name="BMC Genomics">
        <title>Correction to: Identification and distribution of gene clusters required for synthesis of sphingolipid metabolism inhibitors in diverse species of the filamentous fungus Fusarium.</title>
        <authorList>
            <person name="Kim H.S."/>
            <person name="Lohmar J.M."/>
            <person name="Busman M."/>
            <person name="Brown D.W."/>
            <person name="Naumann T.A."/>
            <person name="Divon H.H."/>
            <person name="Lysoe E."/>
            <person name="Uhlig S."/>
            <person name="Proctor R.H."/>
        </authorList>
    </citation>
    <scope>NUCLEOTIDE SEQUENCE</scope>
    <source>
        <strain evidence="1">NRRL 45417</strain>
    </source>
</reference>
<evidence type="ECO:0000313" key="1">
    <source>
        <dbReference type="EMBL" id="KAF4953634.1"/>
    </source>
</evidence>
<dbReference type="OrthoDB" id="5062850at2759"/>
<organism evidence="1 2">
    <name type="scientific">Fusarium gaditjirri</name>
    <dbReference type="NCBI Taxonomy" id="282569"/>
    <lineage>
        <taxon>Eukaryota</taxon>
        <taxon>Fungi</taxon>
        <taxon>Dikarya</taxon>
        <taxon>Ascomycota</taxon>
        <taxon>Pezizomycotina</taxon>
        <taxon>Sordariomycetes</taxon>
        <taxon>Hypocreomycetidae</taxon>
        <taxon>Hypocreales</taxon>
        <taxon>Nectriaceae</taxon>
        <taxon>Fusarium</taxon>
        <taxon>Fusarium nisikadoi species complex</taxon>
    </lineage>
</organism>
<protein>
    <submittedName>
        <fullName evidence="1">Uncharacterized protein</fullName>
    </submittedName>
</protein>
<name>A0A8H4T9A0_9HYPO</name>
<keyword evidence="2" id="KW-1185">Reference proteome</keyword>